<accession>A0A453SYI9</accession>
<protein>
    <recommendedName>
        <fullName evidence="14">Protein kinase domain-containing protein</fullName>
    </recommendedName>
</protein>
<dbReference type="Gene3D" id="3.30.200.20">
    <property type="entry name" value="Phosphorylase Kinase, domain 1"/>
    <property type="match status" value="1"/>
</dbReference>
<evidence type="ECO:0000256" key="9">
    <source>
        <dbReference type="ARBA" id="ARBA00022989"/>
    </source>
</evidence>
<dbReference type="Gene3D" id="1.10.510.10">
    <property type="entry name" value="Transferase(Phosphotransferase) domain 1"/>
    <property type="match status" value="1"/>
</dbReference>
<keyword evidence="9 13" id="KW-1133">Transmembrane helix</keyword>
<evidence type="ECO:0000256" key="1">
    <source>
        <dbReference type="ARBA" id="ARBA00004479"/>
    </source>
</evidence>
<dbReference type="InterPro" id="IPR011009">
    <property type="entry name" value="Kinase-like_dom_sf"/>
</dbReference>
<dbReference type="PANTHER" id="PTHR27005">
    <property type="entry name" value="WALL-ASSOCIATED RECEPTOR KINASE-LIKE 21"/>
    <property type="match status" value="1"/>
</dbReference>
<dbReference type="PANTHER" id="PTHR27005:SF233">
    <property type="entry name" value="PROTEIN KINASE DOMAIN-CONTAINING PROTEIN"/>
    <property type="match status" value="1"/>
</dbReference>
<dbReference type="AlphaFoldDB" id="A0A453SYI9"/>
<dbReference type="InterPro" id="IPR017441">
    <property type="entry name" value="Protein_kinase_ATP_BS"/>
</dbReference>
<evidence type="ECO:0000256" key="10">
    <source>
        <dbReference type="ARBA" id="ARBA00023136"/>
    </source>
</evidence>
<organism evidence="15 16">
    <name type="scientific">Aegilops tauschii subsp. strangulata</name>
    <name type="common">Goatgrass</name>
    <dbReference type="NCBI Taxonomy" id="200361"/>
    <lineage>
        <taxon>Eukaryota</taxon>
        <taxon>Viridiplantae</taxon>
        <taxon>Streptophyta</taxon>
        <taxon>Embryophyta</taxon>
        <taxon>Tracheophyta</taxon>
        <taxon>Spermatophyta</taxon>
        <taxon>Magnoliopsida</taxon>
        <taxon>Liliopsida</taxon>
        <taxon>Poales</taxon>
        <taxon>Poaceae</taxon>
        <taxon>BOP clade</taxon>
        <taxon>Pooideae</taxon>
        <taxon>Triticodae</taxon>
        <taxon>Triticeae</taxon>
        <taxon>Triticinae</taxon>
        <taxon>Aegilops</taxon>
    </lineage>
</organism>
<dbReference type="InterPro" id="IPR008271">
    <property type="entry name" value="Ser/Thr_kinase_AS"/>
</dbReference>
<comment type="similarity">
    <text evidence="12">Belongs to the protein kinase superfamily.</text>
</comment>
<evidence type="ECO:0000256" key="5">
    <source>
        <dbReference type="ARBA" id="ARBA00022729"/>
    </source>
</evidence>
<dbReference type="EnsemblPlants" id="AET7Gv21156100.1">
    <property type="protein sequence ID" value="AET7Gv21156100.1"/>
    <property type="gene ID" value="AET7Gv21156100"/>
</dbReference>
<reference evidence="15" key="3">
    <citation type="journal article" date="2017" name="Nature">
        <title>Genome sequence of the progenitor of the wheat D genome Aegilops tauschii.</title>
        <authorList>
            <person name="Luo M.C."/>
            <person name="Gu Y.Q."/>
            <person name="Puiu D."/>
            <person name="Wang H."/>
            <person name="Twardziok S.O."/>
            <person name="Deal K.R."/>
            <person name="Huo N."/>
            <person name="Zhu T."/>
            <person name="Wang L."/>
            <person name="Wang Y."/>
            <person name="McGuire P.E."/>
            <person name="Liu S."/>
            <person name="Long H."/>
            <person name="Ramasamy R.K."/>
            <person name="Rodriguez J.C."/>
            <person name="Van S.L."/>
            <person name="Yuan L."/>
            <person name="Wang Z."/>
            <person name="Xia Z."/>
            <person name="Xiao L."/>
            <person name="Anderson O.D."/>
            <person name="Ouyang S."/>
            <person name="Liang Y."/>
            <person name="Zimin A.V."/>
            <person name="Pertea G."/>
            <person name="Qi P."/>
            <person name="Bennetzen J.L."/>
            <person name="Dai X."/>
            <person name="Dawson M.W."/>
            <person name="Muller H.G."/>
            <person name="Kugler K."/>
            <person name="Rivarola-Duarte L."/>
            <person name="Spannagl M."/>
            <person name="Mayer K.F.X."/>
            <person name="Lu F.H."/>
            <person name="Bevan M.W."/>
            <person name="Leroy P."/>
            <person name="Li P."/>
            <person name="You F.M."/>
            <person name="Sun Q."/>
            <person name="Liu Z."/>
            <person name="Lyons E."/>
            <person name="Wicker T."/>
            <person name="Salzberg S.L."/>
            <person name="Devos K.M."/>
            <person name="Dvorak J."/>
        </authorList>
    </citation>
    <scope>NUCLEOTIDE SEQUENCE [LARGE SCALE GENOMIC DNA]</scope>
    <source>
        <strain evidence="15">cv. AL8/78</strain>
    </source>
</reference>
<evidence type="ECO:0000256" key="2">
    <source>
        <dbReference type="ARBA" id="ARBA00022527"/>
    </source>
</evidence>
<dbReference type="PROSITE" id="PS50011">
    <property type="entry name" value="PROTEIN_KINASE_DOM"/>
    <property type="match status" value="1"/>
</dbReference>
<dbReference type="PROSITE" id="PS00108">
    <property type="entry name" value="PROTEIN_KINASE_ST"/>
    <property type="match status" value="1"/>
</dbReference>
<dbReference type="Pfam" id="PF00069">
    <property type="entry name" value="Pkinase"/>
    <property type="match status" value="1"/>
</dbReference>
<dbReference type="SUPFAM" id="SSF56112">
    <property type="entry name" value="Protein kinase-like (PK-like)"/>
    <property type="match status" value="1"/>
</dbReference>
<dbReference type="STRING" id="200361.A0A453SYI9"/>
<dbReference type="InterPro" id="IPR045274">
    <property type="entry name" value="WAK-like"/>
</dbReference>
<sequence>MQLKFVPVKEGQLVQRQIAGFDSVMYWNINDIQTCANASADEANYACVSDHSSCFDTSYLPGYACACDHGYMGNPYVLAGCSRYDIAIGLGVGFGLLLLGLSAMFIRRRWRRDIQKKLRRKCFAKNHGLLLEQLISSSEDASERTKIFTLEELEQATNNFDHTRILGRGGHGMVYKGILSDQHVVAIKKSKVIEQVEIEQFINEVVILSQINHRNVVKLYGCCLETEVPLLVYDFVPNGSLFEILHSGPSNGFTLSWDGCLRIAAQAAGALYYLHSAASISVFHRDVKSSNILLDANYTAKVADFGASRLVHIDQTHVTTHVQGTFGYLDPEYFRTGHLTEKSDVYSFGVMLLELLLRRKPVFTGESGLAQSLSCYFLAEMQKRPIREIVAAQVREEATEEEIFSVASLAEKCLRIEGEERPTMKEVDMSLQVLHKKRSMSSHVTRENGIAEAGVSSHSANGVDPVTANNQRCYSLEREFISSASLPR</sequence>
<keyword evidence="5" id="KW-0732">Signal</keyword>
<evidence type="ECO:0000256" key="8">
    <source>
        <dbReference type="ARBA" id="ARBA00022840"/>
    </source>
</evidence>
<feature type="binding site" evidence="11">
    <location>
        <position position="189"/>
    </location>
    <ligand>
        <name>ATP</name>
        <dbReference type="ChEBI" id="CHEBI:30616"/>
    </ligand>
</feature>
<dbReference type="Gramene" id="AET7Gv21156100.1">
    <property type="protein sequence ID" value="AET7Gv21156100.1"/>
    <property type="gene ID" value="AET7Gv21156100"/>
</dbReference>
<evidence type="ECO:0000313" key="15">
    <source>
        <dbReference type="EnsemblPlants" id="AET7Gv21156100.1"/>
    </source>
</evidence>
<evidence type="ECO:0000256" key="4">
    <source>
        <dbReference type="ARBA" id="ARBA00022692"/>
    </source>
</evidence>
<dbReference type="SMART" id="SM00220">
    <property type="entry name" value="S_TKc"/>
    <property type="match status" value="1"/>
</dbReference>
<evidence type="ECO:0000259" key="14">
    <source>
        <dbReference type="PROSITE" id="PS50011"/>
    </source>
</evidence>
<proteinExistence type="inferred from homology"/>
<dbReference type="GO" id="GO:0005886">
    <property type="term" value="C:plasma membrane"/>
    <property type="evidence" value="ECO:0007669"/>
    <property type="project" value="TreeGrafter"/>
</dbReference>
<dbReference type="GO" id="GO:0004674">
    <property type="term" value="F:protein serine/threonine kinase activity"/>
    <property type="evidence" value="ECO:0007669"/>
    <property type="project" value="UniProtKB-KW"/>
</dbReference>
<keyword evidence="3" id="KW-0808">Transferase</keyword>
<dbReference type="PROSITE" id="PS00107">
    <property type="entry name" value="PROTEIN_KINASE_ATP"/>
    <property type="match status" value="1"/>
</dbReference>
<reference evidence="16" key="2">
    <citation type="journal article" date="2017" name="Nat. Plants">
        <title>The Aegilops tauschii genome reveals multiple impacts of transposons.</title>
        <authorList>
            <person name="Zhao G."/>
            <person name="Zou C."/>
            <person name="Li K."/>
            <person name="Wang K."/>
            <person name="Li T."/>
            <person name="Gao L."/>
            <person name="Zhang X."/>
            <person name="Wang H."/>
            <person name="Yang Z."/>
            <person name="Liu X."/>
            <person name="Jiang W."/>
            <person name="Mao L."/>
            <person name="Kong X."/>
            <person name="Jiao Y."/>
            <person name="Jia J."/>
        </authorList>
    </citation>
    <scope>NUCLEOTIDE SEQUENCE [LARGE SCALE GENOMIC DNA]</scope>
    <source>
        <strain evidence="16">cv. AL8/78</strain>
    </source>
</reference>
<dbReference type="GO" id="GO:0005524">
    <property type="term" value="F:ATP binding"/>
    <property type="evidence" value="ECO:0007669"/>
    <property type="project" value="UniProtKB-UniRule"/>
</dbReference>
<comment type="subcellular location">
    <subcellularLocation>
        <location evidence="1">Membrane</location>
        <topology evidence="1">Single-pass type I membrane protein</topology>
    </subcellularLocation>
</comment>
<name>A0A453SYI9_AEGTS</name>
<dbReference type="Proteomes" id="UP000015105">
    <property type="component" value="Chromosome 7D"/>
</dbReference>
<feature type="domain" description="Protein kinase" evidence="14">
    <location>
        <begin position="160"/>
        <end position="434"/>
    </location>
</feature>
<evidence type="ECO:0000313" key="16">
    <source>
        <dbReference type="Proteomes" id="UP000015105"/>
    </source>
</evidence>
<keyword evidence="2 12" id="KW-0723">Serine/threonine-protein kinase</keyword>
<dbReference type="FunFam" id="3.30.200.20:FF:000043">
    <property type="entry name" value="Wall-associated receptor kinase 2"/>
    <property type="match status" value="1"/>
</dbReference>
<evidence type="ECO:0000256" key="11">
    <source>
        <dbReference type="PROSITE-ProRule" id="PRU10141"/>
    </source>
</evidence>
<reference evidence="15" key="4">
    <citation type="submission" date="2019-03" db="UniProtKB">
        <authorList>
            <consortium name="EnsemblPlants"/>
        </authorList>
    </citation>
    <scope>IDENTIFICATION</scope>
</reference>
<dbReference type="FunFam" id="1.10.510.10:FF:000084">
    <property type="entry name" value="Wall-associated receptor kinase 2"/>
    <property type="match status" value="1"/>
</dbReference>
<evidence type="ECO:0000256" key="6">
    <source>
        <dbReference type="ARBA" id="ARBA00022741"/>
    </source>
</evidence>
<evidence type="ECO:0000256" key="12">
    <source>
        <dbReference type="RuleBase" id="RU000304"/>
    </source>
</evidence>
<reference evidence="16" key="1">
    <citation type="journal article" date="2014" name="Science">
        <title>Ancient hybridizations among the ancestral genomes of bread wheat.</title>
        <authorList>
            <consortium name="International Wheat Genome Sequencing Consortium,"/>
            <person name="Marcussen T."/>
            <person name="Sandve S.R."/>
            <person name="Heier L."/>
            <person name="Spannagl M."/>
            <person name="Pfeifer M."/>
            <person name="Jakobsen K.S."/>
            <person name="Wulff B.B."/>
            <person name="Steuernagel B."/>
            <person name="Mayer K.F."/>
            <person name="Olsen O.A."/>
        </authorList>
    </citation>
    <scope>NUCLEOTIDE SEQUENCE [LARGE SCALE GENOMIC DNA]</scope>
    <source>
        <strain evidence="16">cv. AL8/78</strain>
    </source>
</reference>
<dbReference type="InterPro" id="IPR000719">
    <property type="entry name" value="Prot_kinase_dom"/>
</dbReference>
<keyword evidence="16" id="KW-1185">Reference proteome</keyword>
<evidence type="ECO:0000256" key="7">
    <source>
        <dbReference type="ARBA" id="ARBA00022777"/>
    </source>
</evidence>
<feature type="transmembrane region" description="Helical" evidence="13">
    <location>
        <begin position="86"/>
        <end position="106"/>
    </location>
</feature>
<evidence type="ECO:0000256" key="3">
    <source>
        <dbReference type="ARBA" id="ARBA00022679"/>
    </source>
</evidence>
<evidence type="ECO:0000256" key="13">
    <source>
        <dbReference type="SAM" id="Phobius"/>
    </source>
</evidence>
<keyword evidence="8 11" id="KW-0067">ATP-binding</keyword>
<dbReference type="GO" id="GO:0007166">
    <property type="term" value="P:cell surface receptor signaling pathway"/>
    <property type="evidence" value="ECO:0007669"/>
    <property type="project" value="InterPro"/>
</dbReference>
<reference evidence="15" key="5">
    <citation type="journal article" date="2021" name="G3 (Bethesda)">
        <title>Aegilops tauschii genome assembly Aet v5.0 features greater sequence contiguity and improved annotation.</title>
        <authorList>
            <person name="Wang L."/>
            <person name="Zhu T."/>
            <person name="Rodriguez J.C."/>
            <person name="Deal K.R."/>
            <person name="Dubcovsky J."/>
            <person name="McGuire P.E."/>
            <person name="Lux T."/>
            <person name="Spannagl M."/>
            <person name="Mayer K.F.X."/>
            <person name="Baldrich P."/>
            <person name="Meyers B.C."/>
            <person name="Huo N."/>
            <person name="Gu Y.Q."/>
            <person name="Zhou H."/>
            <person name="Devos K.M."/>
            <person name="Bennetzen J.L."/>
            <person name="Unver T."/>
            <person name="Budak H."/>
            <person name="Gulick P.J."/>
            <person name="Galiba G."/>
            <person name="Kalapos B."/>
            <person name="Nelson D.R."/>
            <person name="Li P."/>
            <person name="You F.M."/>
            <person name="Luo M.C."/>
            <person name="Dvorak J."/>
        </authorList>
    </citation>
    <scope>NUCLEOTIDE SEQUENCE [LARGE SCALE GENOMIC DNA]</scope>
    <source>
        <strain evidence="15">cv. AL8/78</strain>
    </source>
</reference>
<keyword evidence="6 11" id="KW-0547">Nucleotide-binding</keyword>
<keyword evidence="4 13" id="KW-0812">Transmembrane</keyword>
<keyword evidence="10 13" id="KW-0472">Membrane</keyword>
<keyword evidence="7" id="KW-0418">Kinase</keyword>